<accession>A0AAW4UMQ7</accession>
<reference evidence="2" key="1">
    <citation type="submission" date="2021-10" db="EMBL/GenBank/DDBJ databases">
        <title>Collection of gut derived symbiotic bacterial strains cultured from healthy donors.</title>
        <authorList>
            <person name="Lin H."/>
            <person name="Littmann E."/>
            <person name="Kohout C."/>
            <person name="Pamer E.G."/>
        </authorList>
    </citation>
    <scope>NUCLEOTIDE SEQUENCE</scope>
    <source>
        <strain evidence="2">DFI.9.42</strain>
    </source>
</reference>
<comment type="caution">
    <text evidence="2">The sequence shown here is derived from an EMBL/GenBank/DDBJ whole genome shotgun (WGS) entry which is preliminary data.</text>
</comment>
<sequence length="268" mass="30444">MNLTDIIGLCDKMHIASDVLIINQSDSVKYECVFYHGYKIECYTFAERGLSRSRNNALLRCTGEILCIADDDMVYTDTYREDIINEFQKHLEADALVFNVTALNDERSGKPIEKYARVGKRESREYGSVHIAIRKRALIGKNVYFNTLFGSGATYSCGEDTLFLKELIEKGLKLYKTPIRIASVDMSDSTWFKGYNEKYFRDKGALIEAAYPRSSYLLAILQSVRNSKKCLGSYKKAAKLFSYYTSGIADYRKIISGGNATEGENIRK</sequence>
<evidence type="ECO:0000313" key="2">
    <source>
        <dbReference type="EMBL" id="MCB6939365.1"/>
    </source>
</evidence>
<proteinExistence type="predicted"/>
<dbReference type="Pfam" id="PF00535">
    <property type="entry name" value="Glycos_transf_2"/>
    <property type="match status" value="1"/>
</dbReference>
<dbReference type="SUPFAM" id="SSF53448">
    <property type="entry name" value="Nucleotide-diphospho-sugar transferases"/>
    <property type="match status" value="1"/>
</dbReference>
<dbReference type="Gene3D" id="3.90.550.10">
    <property type="entry name" value="Spore Coat Polysaccharide Biosynthesis Protein SpsA, Chain A"/>
    <property type="match status" value="1"/>
</dbReference>
<organism evidence="2 3">
    <name type="scientific">Agathobacter rectalis</name>
    <dbReference type="NCBI Taxonomy" id="39491"/>
    <lineage>
        <taxon>Bacteria</taxon>
        <taxon>Bacillati</taxon>
        <taxon>Bacillota</taxon>
        <taxon>Clostridia</taxon>
        <taxon>Lachnospirales</taxon>
        <taxon>Lachnospiraceae</taxon>
        <taxon>Agathobacter</taxon>
    </lineage>
</organism>
<dbReference type="AlphaFoldDB" id="A0AAW4UMQ7"/>
<dbReference type="InterPro" id="IPR029044">
    <property type="entry name" value="Nucleotide-diphossugar_trans"/>
</dbReference>
<name>A0AAW4UMQ7_9FIRM</name>
<dbReference type="CDD" id="cd00761">
    <property type="entry name" value="Glyco_tranf_GTA_type"/>
    <property type="match status" value="1"/>
</dbReference>
<evidence type="ECO:0000313" key="3">
    <source>
        <dbReference type="Proteomes" id="UP001197684"/>
    </source>
</evidence>
<dbReference type="RefSeq" id="WP_306778696.1">
    <property type="nucleotide sequence ID" value="NZ_WQOP01000006.1"/>
</dbReference>
<evidence type="ECO:0000259" key="1">
    <source>
        <dbReference type="Pfam" id="PF00535"/>
    </source>
</evidence>
<dbReference type="Proteomes" id="UP001197684">
    <property type="component" value="Unassembled WGS sequence"/>
</dbReference>
<gene>
    <name evidence="2" type="ORF">LIZ56_13240</name>
</gene>
<dbReference type="EMBL" id="JAJCJK010000025">
    <property type="protein sequence ID" value="MCB6939365.1"/>
    <property type="molecule type" value="Genomic_DNA"/>
</dbReference>
<feature type="domain" description="Glycosyltransferase 2-like" evidence="1">
    <location>
        <begin position="37"/>
        <end position="121"/>
    </location>
</feature>
<protein>
    <submittedName>
        <fullName evidence="2">Glycosyltransferase</fullName>
    </submittedName>
</protein>
<dbReference type="InterPro" id="IPR001173">
    <property type="entry name" value="Glyco_trans_2-like"/>
</dbReference>